<feature type="transmembrane region" description="Helical" evidence="1">
    <location>
        <begin position="144"/>
        <end position="165"/>
    </location>
</feature>
<sequence>MNNHNKANKVFNPLLLRGLPYKNDEIDYKRLVLYRITKRFYDALVLLCFICALFSIPFDDNPFKDFVTFTKPLSLVLFVSHILLSCLYYYFWNQVKIQYKAQNPIIICDFKQDMGDKILTFLVVICIIIIFCVIGILSFVNISFLSVIIFFVLQVKIFCLKSIVLTENALILRYRFYGDYALGLDSLIVVPENQLVWQNDKWSDIKPKGIWIARIIRKNGIVYFCPILLERNAWFGLSNLEKLYTILSQKLDIDIIRQTQKPFLFNNKLKENYG</sequence>
<feature type="transmembrane region" description="Helical" evidence="1">
    <location>
        <begin position="40"/>
        <end position="58"/>
    </location>
</feature>
<dbReference type="AlphaFoldDB" id="C5EX38"/>
<evidence type="ECO:0000256" key="1">
    <source>
        <dbReference type="SAM" id="Phobius"/>
    </source>
</evidence>
<dbReference type="EMBL" id="DS990441">
    <property type="protein sequence ID" value="EEQ62582.1"/>
    <property type="molecule type" value="Genomic_DNA"/>
</dbReference>
<dbReference type="RefSeq" id="WP_005020474.1">
    <property type="nucleotide sequence ID" value="NZ_DS990441.1"/>
</dbReference>
<feature type="transmembrane region" description="Helical" evidence="1">
    <location>
        <begin position="73"/>
        <end position="92"/>
    </location>
</feature>
<reference evidence="3" key="1">
    <citation type="journal article" date="2014" name="Genome Announc.">
        <title>Draft genome sequences of six enterohepatic helicobacter species isolated from humans and one from rhesus macaques.</title>
        <authorList>
            <person name="Shen Z."/>
            <person name="Sheh A."/>
            <person name="Young S.K."/>
            <person name="Abouelliel A."/>
            <person name="Ward D.V."/>
            <person name="Earl A.M."/>
            <person name="Fox J.G."/>
        </authorList>
    </citation>
    <scope>NUCLEOTIDE SEQUENCE [LARGE SCALE GENOMIC DNA]</scope>
    <source>
        <strain evidence="3">MIT 98-5489</strain>
    </source>
</reference>
<evidence type="ECO:0000313" key="2">
    <source>
        <dbReference type="EMBL" id="EEQ62582.1"/>
    </source>
</evidence>
<proteinExistence type="predicted"/>
<dbReference type="HOGENOM" id="CLU_1014789_0_0_7"/>
<keyword evidence="3" id="KW-1185">Reference proteome</keyword>
<protein>
    <submittedName>
        <fullName evidence="2">Uncharacterized protein</fullName>
    </submittedName>
</protein>
<dbReference type="Proteomes" id="UP000003953">
    <property type="component" value="Unassembled WGS sequence"/>
</dbReference>
<keyword evidence="1" id="KW-1133">Transmembrane helix</keyword>
<keyword evidence="1" id="KW-0812">Transmembrane</keyword>
<organism evidence="2 3">
    <name type="scientific">Helicobacter pullorum MIT 98-5489</name>
    <dbReference type="NCBI Taxonomy" id="537972"/>
    <lineage>
        <taxon>Bacteria</taxon>
        <taxon>Pseudomonadati</taxon>
        <taxon>Campylobacterota</taxon>
        <taxon>Epsilonproteobacteria</taxon>
        <taxon>Campylobacterales</taxon>
        <taxon>Helicobacteraceae</taxon>
        <taxon>Helicobacter</taxon>
    </lineage>
</organism>
<evidence type="ECO:0000313" key="3">
    <source>
        <dbReference type="Proteomes" id="UP000003953"/>
    </source>
</evidence>
<gene>
    <name evidence="2" type="ORF">HPMG_00039</name>
</gene>
<accession>C5EX38</accession>
<name>C5EX38_9HELI</name>
<feature type="transmembrane region" description="Helical" evidence="1">
    <location>
        <begin position="118"/>
        <end position="138"/>
    </location>
</feature>
<keyword evidence="1" id="KW-0472">Membrane</keyword>